<protein>
    <recommendedName>
        <fullName evidence="5">alpha-amylase</fullName>
        <ecNumber evidence="5">3.2.1.1</ecNumber>
    </recommendedName>
</protein>
<dbReference type="GO" id="GO:0005975">
    <property type="term" value="P:carbohydrate metabolic process"/>
    <property type="evidence" value="ECO:0007669"/>
    <property type="project" value="InterPro"/>
</dbReference>
<dbReference type="InterPro" id="IPR017853">
    <property type="entry name" value="GH"/>
</dbReference>
<dbReference type="PANTHER" id="PTHR43447">
    <property type="entry name" value="ALPHA-AMYLASE"/>
    <property type="match status" value="1"/>
</dbReference>
<keyword evidence="9" id="KW-0326">Glycosidase</keyword>
<evidence type="ECO:0000256" key="9">
    <source>
        <dbReference type="ARBA" id="ARBA00023295"/>
    </source>
</evidence>
<evidence type="ECO:0000256" key="10">
    <source>
        <dbReference type="RuleBase" id="RU003615"/>
    </source>
</evidence>
<dbReference type="EC" id="3.2.1.1" evidence="5"/>
<evidence type="ECO:0000256" key="2">
    <source>
        <dbReference type="ARBA" id="ARBA00001913"/>
    </source>
</evidence>
<dbReference type="GO" id="GO:0004556">
    <property type="term" value="F:alpha-amylase activity"/>
    <property type="evidence" value="ECO:0007669"/>
    <property type="project" value="UniProtKB-EC"/>
</dbReference>
<dbReference type="AlphaFoldDB" id="A0A813R4J8"/>
<dbReference type="InterPro" id="IPR006046">
    <property type="entry name" value="Alpha_amylase"/>
</dbReference>
<evidence type="ECO:0000256" key="3">
    <source>
        <dbReference type="ARBA" id="ARBA00001923"/>
    </source>
</evidence>
<dbReference type="PROSITE" id="PS51257">
    <property type="entry name" value="PROKAR_LIPOPROTEIN"/>
    <property type="match status" value="1"/>
</dbReference>
<evidence type="ECO:0000256" key="7">
    <source>
        <dbReference type="ARBA" id="ARBA00023214"/>
    </source>
</evidence>
<dbReference type="EMBL" id="CAJNOC010000574">
    <property type="protein sequence ID" value="CAF0778482.1"/>
    <property type="molecule type" value="Genomic_DNA"/>
</dbReference>
<name>A0A813R4J8_9BILA</name>
<feature type="domain" description="Glycosyl hydrolase family 13 catalytic" evidence="11">
    <location>
        <begin position="575"/>
        <end position="1013"/>
    </location>
</feature>
<evidence type="ECO:0000259" key="11">
    <source>
        <dbReference type="SMART" id="SM00642"/>
    </source>
</evidence>
<proteinExistence type="inferred from homology"/>
<comment type="catalytic activity">
    <reaction evidence="1">
        <text>Endohydrolysis of (1-&gt;4)-alpha-D-glucosidic linkages in polysaccharides containing three or more (1-&gt;4)-alpha-linked D-glucose units.</text>
        <dbReference type="EC" id="3.2.1.1"/>
    </reaction>
</comment>
<dbReference type="GO" id="GO:0043169">
    <property type="term" value="F:cation binding"/>
    <property type="evidence" value="ECO:0007669"/>
    <property type="project" value="InterPro"/>
</dbReference>
<sequence>MKVNKRLNSIAFYIAICFGIALGQSCSNSFQNRQLRATGDWSSPSWNAVDPNGLLVFDSSSCLYTLVVGGLKPTTQYRWKITVDGTWATNYGCSGFNGPDCLFTTDANGAIRFKVKPDPIPVLTSDTVYTSVDVIVKCGDKYAGKKVRAVGEWNKWVVVSPDNVMTFDQNTCNYVLSVGGLNPNANYLWKVIIGDNWVENYGCNKADCPSKTNQNGAVRYIFRPDNNALSTDYNLDDVINTPPTVATTSSGPTTAPVLSNPIKPCTSNCPVCTNNFASKLIRATGDWTIDAGSDVLWNGAEPKGLMIYEEKFCVYSLILTGLKPNFQYKWKATIDNTFKENYGCNGLAGPDCGFKTNSAGAIRLIFKPSTNPPQMTNDYNVAECGDNVCEVGETCGYCPQDCGECPPPVCGDDICEETENFMSCPSDCPNELPGCQRFNDESCQSGSQVDANPIVEKRRWQTPRPGQKNYQPSYQDYHSLVGYADIRYTSTARTEADVCIIAIHKNQDKVTLQYLFNGEAQSTNCKKFSSSYKSEVKLNVVGSDGTKLEIPPVNLYWNVQSLASRPGDYRNGQKGAVPEMFGWPHKDVEKECEIMAKAGYLGVKLFPVHEQLMSHQPFNDALNPWYFMYQPVSYKLDGRMGTREELISLIKTCRSYGLRVYIDVVLNHFTGAGNDMHDHRNPSAGCAKWGNKTSSAPVERQSPFYTHAYTYKYNPNSGEPPSNEFPGSAIGPTDFHCDRSLGSWSDLFILNNGWLVGLTDINTSKDNVRERQAAYLVELLSHGASGFRFDAAKHMAPDDMSAVLKKVQAKMGGQLPDDFFVWLEVLTGGESGVLWSGPAWYGSAFENTLRKDLGSQSEVDKVKMWDGLYPKEPSNNPISRKRVVIQNDDHDQQHPGSSSRDMGPFGCVLVKNCPASDHRNFEVKLFENPFGVGNNADDWPIRFILSSYYFTHGSNGLPDGWSDCSLCTVTCNSCKESVPKIPAYVPGECGYAGTGYTKVHRDIKIINAMRKWMGLGPISGADIGLPGCN</sequence>
<evidence type="ECO:0000256" key="6">
    <source>
        <dbReference type="ARBA" id="ARBA00022801"/>
    </source>
</evidence>
<comment type="caution">
    <text evidence="12">The sequence shown here is derived from an EMBL/GenBank/DDBJ whole genome shotgun (WGS) entry which is preliminary data.</text>
</comment>
<dbReference type="SMART" id="SM00642">
    <property type="entry name" value="Aamy"/>
    <property type="match status" value="1"/>
</dbReference>
<dbReference type="SUPFAM" id="SSF51445">
    <property type="entry name" value="(Trans)glycosidases"/>
    <property type="match status" value="1"/>
</dbReference>
<keyword evidence="7" id="KW-0868">Chloride</keyword>
<accession>A0A813R4J8</accession>
<evidence type="ECO:0000313" key="13">
    <source>
        <dbReference type="Proteomes" id="UP000663879"/>
    </source>
</evidence>
<dbReference type="Proteomes" id="UP000663879">
    <property type="component" value="Unassembled WGS sequence"/>
</dbReference>
<keyword evidence="13" id="KW-1185">Reference proteome</keyword>
<evidence type="ECO:0000256" key="8">
    <source>
        <dbReference type="ARBA" id="ARBA00023277"/>
    </source>
</evidence>
<evidence type="ECO:0000313" key="12">
    <source>
        <dbReference type="EMBL" id="CAF0778482.1"/>
    </source>
</evidence>
<evidence type="ECO:0000256" key="4">
    <source>
        <dbReference type="ARBA" id="ARBA00008061"/>
    </source>
</evidence>
<evidence type="ECO:0000256" key="5">
    <source>
        <dbReference type="ARBA" id="ARBA00012595"/>
    </source>
</evidence>
<evidence type="ECO:0000256" key="1">
    <source>
        <dbReference type="ARBA" id="ARBA00000548"/>
    </source>
</evidence>
<comment type="cofactor">
    <cofactor evidence="3">
        <name>chloride</name>
        <dbReference type="ChEBI" id="CHEBI:17996"/>
    </cofactor>
</comment>
<dbReference type="Pfam" id="PF00128">
    <property type="entry name" value="Alpha-amylase"/>
    <property type="match status" value="1"/>
</dbReference>
<dbReference type="OrthoDB" id="550577at2759"/>
<keyword evidence="6" id="KW-0378">Hydrolase</keyword>
<reference evidence="12" key="1">
    <citation type="submission" date="2021-02" db="EMBL/GenBank/DDBJ databases">
        <authorList>
            <person name="Nowell W R."/>
        </authorList>
    </citation>
    <scope>NUCLEOTIDE SEQUENCE</scope>
    <source>
        <strain evidence="12">Ploen Becks lab</strain>
    </source>
</reference>
<dbReference type="PRINTS" id="PR00110">
    <property type="entry name" value="ALPHAAMYLASE"/>
</dbReference>
<keyword evidence="8" id="KW-0119">Carbohydrate metabolism</keyword>
<comment type="similarity">
    <text evidence="4 10">Belongs to the glycosyl hydrolase 13 family.</text>
</comment>
<dbReference type="Gene3D" id="3.20.20.80">
    <property type="entry name" value="Glycosidases"/>
    <property type="match status" value="1"/>
</dbReference>
<organism evidence="12 13">
    <name type="scientific">Brachionus calyciflorus</name>
    <dbReference type="NCBI Taxonomy" id="104777"/>
    <lineage>
        <taxon>Eukaryota</taxon>
        <taxon>Metazoa</taxon>
        <taxon>Spiralia</taxon>
        <taxon>Gnathifera</taxon>
        <taxon>Rotifera</taxon>
        <taxon>Eurotatoria</taxon>
        <taxon>Monogononta</taxon>
        <taxon>Pseudotrocha</taxon>
        <taxon>Ploima</taxon>
        <taxon>Brachionidae</taxon>
        <taxon>Brachionus</taxon>
    </lineage>
</organism>
<dbReference type="InterPro" id="IPR006047">
    <property type="entry name" value="GH13_cat_dom"/>
</dbReference>
<gene>
    <name evidence="12" type="ORF">OXX778_LOCUS5328</name>
</gene>
<comment type="cofactor">
    <cofactor evidence="2">
        <name>Ca(2+)</name>
        <dbReference type="ChEBI" id="CHEBI:29108"/>
    </cofactor>
</comment>